<evidence type="ECO:0000313" key="4">
    <source>
        <dbReference type="Proteomes" id="UP001187192"/>
    </source>
</evidence>
<keyword evidence="4" id="KW-1185">Reference proteome</keyword>
<name>A0AA88EEP7_FICCA</name>
<organism evidence="2 4">
    <name type="scientific">Ficus carica</name>
    <name type="common">Common fig</name>
    <dbReference type="NCBI Taxonomy" id="3494"/>
    <lineage>
        <taxon>Eukaryota</taxon>
        <taxon>Viridiplantae</taxon>
        <taxon>Streptophyta</taxon>
        <taxon>Embryophyta</taxon>
        <taxon>Tracheophyta</taxon>
        <taxon>Spermatophyta</taxon>
        <taxon>Magnoliopsida</taxon>
        <taxon>eudicotyledons</taxon>
        <taxon>Gunneridae</taxon>
        <taxon>Pentapetalae</taxon>
        <taxon>rosids</taxon>
        <taxon>fabids</taxon>
        <taxon>Rosales</taxon>
        <taxon>Moraceae</taxon>
        <taxon>Ficeae</taxon>
        <taxon>Ficus</taxon>
    </lineage>
</organism>
<feature type="region of interest" description="Disordered" evidence="1">
    <location>
        <begin position="1"/>
        <end position="75"/>
    </location>
</feature>
<dbReference type="Proteomes" id="UP001187192">
    <property type="component" value="Unassembled WGS sequence"/>
</dbReference>
<dbReference type="EMBL" id="BTGU01018125">
    <property type="protein sequence ID" value="GMN72613.1"/>
    <property type="molecule type" value="Genomic_DNA"/>
</dbReference>
<evidence type="ECO:0000256" key="1">
    <source>
        <dbReference type="SAM" id="MobiDB-lite"/>
    </source>
</evidence>
<dbReference type="EMBL" id="BTGU01018127">
    <property type="protein sequence ID" value="GMN72627.1"/>
    <property type="molecule type" value="Genomic_DNA"/>
</dbReference>
<evidence type="ECO:0000313" key="3">
    <source>
        <dbReference type="EMBL" id="GMN72627.1"/>
    </source>
</evidence>
<sequence>PEVGRRGREEKREKGTREGKREKKREKKGKKEKITSGRPGAAGGPEVGCRRRGWVAGGGRVAGGGKIAGDGEDFG</sequence>
<feature type="compositionally biased region" description="Gly residues" evidence="1">
    <location>
        <begin position="55"/>
        <end position="68"/>
    </location>
</feature>
<reference evidence="2" key="1">
    <citation type="submission" date="2023-07" db="EMBL/GenBank/DDBJ databases">
        <title>draft genome sequence of fig (Ficus carica).</title>
        <authorList>
            <person name="Takahashi T."/>
            <person name="Nishimura K."/>
        </authorList>
    </citation>
    <scope>NUCLEOTIDE SEQUENCE</scope>
</reference>
<proteinExistence type="predicted"/>
<feature type="non-terminal residue" evidence="2">
    <location>
        <position position="1"/>
    </location>
</feature>
<accession>A0AA88EEP7</accession>
<feature type="compositionally biased region" description="Basic and acidic residues" evidence="1">
    <location>
        <begin position="1"/>
        <end position="21"/>
    </location>
</feature>
<gene>
    <name evidence="2" type="ORF">TIFTF001_055644</name>
    <name evidence="3" type="ORF">TIFTF001_055649</name>
</gene>
<evidence type="ECO:0000313" key="2">
    <source>
        <dbReference type="EMBL" id="GMN72613.1"/>
    </source>
</evidence>
<comment type="caution">
    <text evidence="2">The sequence shown here is derived from an EMBL/GenBank/DDBJ whole genome shotgun (WGS) entry which is preliminary data.</text>
</comment>
<feature type="compositionally biased region" description="Basic residues" evidence="1">
    <location>
        <begin position="22"/>
        <end position="31"/>
    </location>
</feature>
<protein>
    <submittedName>
        <fullName evidence="2">Uncharacterized protein</fullName>
    </submittedName>
</protein>
<dbReference type="AlphaFoldDB" id="A0AA88EEP7"/>